<keyword evidence="2" id="KW-1185">Reference proteome</keyword>
<dbReference type="AlphaFoldDB" id="A0AA36D1E0"/>
<accession>A0AA36D1E0</accession>
<gene>
    <name evidence="1" type="ORF">MSPICULIGERA_LOCUS17115</name>
</gene>
<comment type="caution">
    <text evidence="1">The sequence shown here is derived from an EMBL/GenBank/DDBJ whole genome shotgun (WGS) entry which is preliminary data.</text>
</comment>
<feature type="non-terminal residue" evidence="1">
    <location>
        <position position="327"/>
    </location>
</feature>
<organism evidence="1 2">
    <name type="scientific">Mesorhabditis spiculigera</name>
    <dbReference type="NCBI Taxonomy" id="96644"/>
    <lineage>
        <taxon>Eukaryota</taxon>
        <taxon>Metazoa</taxon>
        <taxon>Ecdysozoa</taxon>
        <taxon>Nematoda</taxon>
        <taxon>Chromadorea</taxon>
        <taxon>Rhabditida</taxon>
        <taxon>Rhabditina</taxon>
        <taxon>Rhabditomorpha</taxon>
        <taxon>Rhabditoidea</taxon>
        <taxon>Rhabditidae</taxon>
        <taxon>Mesorhabditinae</taxon>
        <taxon>Mesorhabditis</taxon>
    </lineage>
</organism>
<dbReference type="PANTHER" id="PTHR33651">
    <property type="entry name" value="PROTEIN CBG06246"/>
    <property type="match status" value="1"/>
</dbReference>
<evidence type="ECO:0000313" key="1">
    <source>
        <dbReference type="EMBL" id="CAJ0578876.1"/>
    </source>
</evidence>
<evidence type="ECO:0000313" key="2">
    <source>
        <dbReference type="Proteomes" id="UP001177023"/>
    </source>
</evidence>
<proteinExistence type="predicted"/>
<dbReference type="PANTHER" id="PTHR33651:SF3">
    <property type="entry name" value="PHAGE PROTEIN"/>
    <property type="match status" value="1"/>
</dbReference>
<name>A0AA36D1E0_9BILA</name>
<dbReference type="Proteomes" id="UP001177023">
    <property type="component" value="Unassembled WGS sequence"/>
</dbReference>
<sequence>MVKVIVRLVDGENVILRRRQIELDPQIFIADLEKEIESLTAIQSKFQDVTFRGVPLSPDSLHPLESIKNLEEIVVKHTYLDRWRKYLDASKIVEDLRMPKDKRTLNAHEGIGLSEILHASGFFMGYTTYFEKWNATIGGMMRYVDRTEDILKEAATTFFSKMYPNSNIAFKDKEGGTRIGIVVVVTCHDETTNYYMKTYHHAGTSLPVQSAGKGYPPDLREMFAYRLLELIGVGPAVVFPFSTASTYIHYIATKEVNEFTELHKIEDLNLQKKIVVEAFLLQLILGIRDLNEGNIGSNMKKTLSIVDFCVPVEKPYRWSRKSPPNFI</sequence>
<dbReference type="EMBL" id="CATQJA010002655">
    <property type="protein sequence ID" value="CAJ0578876.1"/>
    <property type="molecule type" value="Genomic_DNA"/>
</dbReference>
<protein>
    <submittedName>
        <fullName evidence="1">Uncharacterized protein</fullName>
    </submittedName>
</protein>
<reference evidence="1" key="1">
    <citation type="submission" date="2023-06" db="EMBL/GenBank/DDBJ databases">
        <authorList>
            <person name="Delattre M."/>
        </authorList>
    </citation>
    <scope>NUCLEOTIDE SEQUENCE</scope>
    <source>
        <strain evidence="1">AF72</strain>
    </source>
</reference>